<dbReference type="EMBL" id="CP049109">
    <property type="protein sequence ID" value="QIG80465.1"/>
    <property type="molecule type" value="Genomic_DNA"/>
</dbReference>
<dbReference type="Proteomes" id="UP000501568">
    <property type="component" value="Chromosome"/>
</dbReference>
<dbReference type="Pfam" id="PF04977">
    <property type="entry name" value="DivIC"/>
    <property type="match status" value="1"/>
</dbReference>
<sequence length="103" mass="11405">MSRKSTVSSILRSAGMPAVALISMAFFGYYAVLGPNGAMAHPEVKQQLEARQAEYQRLDKQRADLKNRVDLLDPEGADPDLVEELARKKLNVARPDEVIVPLK</sequence>
<organism evidence="1 2">
    <name type="scientific">Stakelama tenebrarum</name>
    <dbReference type="NCBI Taxonomy" id="2711215"/>
    <lineage>
        <taxon>Bacteria</taxon>
        <taxon>Pseudomonadati</taxon>
        <taxon>Pseudomonadota</taxon>
        <taxon>Alphaproteobacteria</taxon>
        <taxon>Sphingomonadales</taxon>
        <taxon>Sphingomonadaceae</taxon>
        <taxon>Stakelama</taxon>
    </lineage>
</organism>
<accession>A0A6G6Y6B6</accession>
<dbReference type="AlphaFoldDB" id="A0A6G6Y6B6"/>
<evidence type="ECO:0000313" key="1">
    <source>
        <dbReference type="EMBL" id="QIG80465.1"/>
    </source>
</evidence>
<name>A0A6G6Y6B6_9SPHN</name>
<dbReference type="InterPro" id="IPR007060">
    <property type="entry name" value="FtsL/DivIC"/>
</dbReference>
<protein>
    <submittedName>
        <fullName evidence="1">Septum formation initiator family protein</fullName>
    </submittedName>
</protein>
<proteinExistence type="predicted"/>
<dbReference type="RefSeq" id="WP_165327471.1">
    <property type="nucleotide sequence ID" value="NZ_CP049109.1"/>
</dbReference>
<keyword evidence="2" id="KW-1185">Reference proteome</keyword>
<evidence type="ECO:0000313" key="2">
    <source>
        <dbReference type="Proteomes" id="UP000501568"/>
    </source>
</evidence>
<gene>
    <name evidence="1" type="ORF">G5C33_12200</name>
</gene>
<reference evidence="1 2" key="1">
    <citation type="submission" date="2020-02" db="EMBL/GenBank/DDBJ databases">
        <authorList>
            <person name="Zheng R.K."/>
            <person name="Sun C.M."/>
        </authorList>
    </citation>
    <scope>NUCLEOTIDE SEQUENCE [LARGE SCALE GENOMIC DNA]</scope>
    <source>
        <strain evidence="2">zrk23</strain>
    </source>
</reference>
<dbReference type="KEGG" id="spzr:G5C33_12200"/>